<dbReference type="SUPFAM" id="SSF56235">
    <property type="entry name" value="N-terminal nucleophile aminohydrolases (Ntn hydrolases)"/>
    <property type="match status" value="1"/>
</dbReference>
<organism evidence="1 2">
    <name type="scientific">Pantoea phage vB_PagS_Vid5</name>
    <dbReference type="NCBI Taxonomy" id="2099652"/>
    <lineage>
        <taxon>Viruses</taxon>
        <taxon>Duplodnaviria</taxon>
        <taxon>Heunggongvirae</taxon>
        <taxon>Uroviricota</taxon>
        <taxon>Caudoviricetes</taxon>
        <taxon>Vidquintavirus</taxon>
        <taxon>Vidquintavirus Vid5</taxon>
    </lineage>
</organism>
<proteinExistence type="predicted"/>
<dbReference type="Proteomes" id="UP000241629">
    <property type="component" value="Segment"/>
</dbReference>
<name>A0A2P1CKW6_9CAUD</name>
<gene>
    <name evidence="1" type="ORF">Vid5_gp95</name>
</gene>
<evidence type="ECO:0000313" key="1">
    <source>
        <dbReference type="EMBL" id="AVJ51850.1"/>
    </source>
</evidence>
<reference evidence="1 2" key="1">
    <citation type="submission" date="2018-02" db="EMBL/GenBank/DDBJ databases">
        <title>Complete genome sequence of Pantoea phage vB_PagS_Vid5.</title>
        <authorList>
            <person name="Truncaite L."/>
            <person name="Simoliunas E."/>
            <person name="Meskys R."/>
        </authorList>
    </citation>
    <scope>NUCLEOTIDE SEQUENCE [LARGE SCALE GENOMIC DNA]</scope>
</reference>
<sequence length="159" mass="17527">MTTIAFDGRFVAADRGQWSDNIVEEGAKLFKMEPSPRFPQGVVITVCGYVGAVEPLIAHILYNDPFDFKKYNLEPYEITGLLCSHDGVYKIYGDGRLSLTDCKFHANGSGFAFAFGALAAGASAKRTVELAMQYTDSAKHGVDVVDLREMFPDAKLYRL</sequence>
<dbReference type="OrthoDB" id="12226at10239"/>
<dbReference type="EMBL" id="MG948468">
    <property type="protein sequence ID" value="AVJ51850.1"/>
    <property type="molecule type" value="Genomic_DNA"/>
</dbReference>
<dbReference type="InterPro" id="IPR029055">
    <property type="entry name" value="Ntn_hydrolases_N"/>
</dbReference>
<keyword evidence="2" id="KW-1185">Reference proteome</keyword>
<protein>
    <submittedName>
        <fullName evidence="1">Uncharacterized protein</fullName>
    </submittedName>
</protein>
<accession>A0A2P1CKW6</accession>
<evidence type="ECO:0000313" key="2">
    <source>
        <dbReference type="Proteomes" id="UP000241629"/>
    </source>
</evidence>